<dbReference type="InterPro" id="IPR026854">
    <property type="entry name" value="VPS13_N"/>
</dbReference>
<evidence type="ECO:0000256" key="3">
    <source>
        <dbReference type="ARBA" id="ARBA00023055"/>
    </source>
</evidence>
<comment type="similarity">
    <text evidence="1">Belongs to the VPS13 family.</text>
</comment>
<dbReference type="Pfam" id="PF25033">
    <property type="entry name" value="VPS13_M"/>
    <property type="match status" value="1"/>
</dbReference>
<sequence>MFEALVSDLLNRFIGDYVENLDKSQLKIGIWGGERSYEFDVPFRIKAGQITKLTLKIPWKNLYSEAVVATLEGLYLLVVPGSTIKYDAAKEEKYQQELKQRELQRIEDALQMATPADEKKDTFVEKLATQVIKNLQVKISSIHLRYEDDVSDNTVLNSHYNNFFSCFQTTDENWKACILNEAAKISYKVILQRVQKLFVFYFSSQTSTYILHCLAKKKPIFASAKMCINPNAEVELKMPKAQLQLEVQNIAIEITKPQYLAMVDVLESIDSMVKNAPYRKFRPEVPVHTNAAVWWKYAFNSIMEVHVRRCSKMWSWYSIKQHRETLKAYRNAYKTKLLNTSKTSQEIEQNIQRCLTHLFVVQVIRSGQKLVAKKSAGQKQGWFGGWFGKKAKKDEQEQEEMSGLDDIMTAEEKHKLYTAIGYSGSSHNLALPKEYVAVVVRFQLLRTSVTIREKPEIPEILKVQIIDLSTKISQRPGAQAIRLEAALQHWYVTGLQQQGAIPSLITSMGDSSSSLLNVAFEINPEESTADQLLRVHSQPVEIIYDALTVNSLVDFFKTGKGVDLEVLTSATLSKLEEIKEKTASGLSHIIETRKVFDLKIDLKPSYLLLPKSGFYSNTSDLIIVDFGSLKLNSVDQSVLSPSPSSSLEEIMDRAYERFGVQLRKVQVLYSKSGEAWRAARQQSSSVQHILQPMDFSLQLAKSMVDNDARMAKFKVSGELPLLHVKISDQKIQSLFDLVDSIPLPNMGSAASTPTDKVKHYHYSEEDINEKSQDEEHQHVSEELTEVQFKFEVKEVLLELTQQADQEKTILLLSVCQLGAEGRKRSYDLSTIAYLNKVMLDYCDVEFSALDFLLHTKALLSTVNFMQSAIPSKLRASSERDAKKQVEKTTQGKTVSKSAKDADIFRFKVFAMLGCFHVEVCDDRKSIADIRVQGETLQGFAKQTEVFARLRDIVVTDVSPDTIHRKAVSIMGEEVFSFKLSLFPEATKGEGYSDINKVDGKVTLRLGCIQIIYLHKFLMSMLMFIDNFQTAKEALSQATVQAAEKAASSVRDFAQKSFRLSMDIRLKAPLIIIPQDSNSHDALVMDLGLITVGNSFSLQQVEGVELPAVVEKMEVKLSQLKLSRLTQKQTVPDLQMLQPISFELLVTRNLCASWFSKIPGIQVEGVLHSLNVRLNEDIVFHCFTSYLIFMYFFIHVDQMKLTLKKPKNLVETPFLVLHAAQLGIDTKVRKYDTCATVYIREITVMFTSLDLVLHTEALLSSINFLSAVMCLPRGLLWFYSTCIKCVYFSLAALVSPVDNVIDLKLMATLGAFNVLVCDQKSSMADIKIQGINGSMLVQGPQTHISARLKDFIVLNVDPKCIHKKAISIVGDEVFSFSMSLTPNATEGANYADTSKSDGKVKLNVGCVQVVYLHKFIMSLLNFTNNFQMAKEALSQATVQAAEKAASSVRDFAQKSFRLSMDIRLKAPLIIIPQDSNSHDALVMDLGLITVGNSFSLQQVEGCPLPAVIDNMDVQLSQLKLSSVGLQSEGLNVELLEAVNLQLKIRRNLAPAWNTKMAAVEIEGDMKPMKVELSQSDLKVLLRILTENLGEASHMESSVPKQESAIQLRAPSTGLILQLHTGSQHLRYAGTNTEPELKQQHSKGPVSNGSLEHQKSLCLGQFALLQLRASGTVLKNGNMELKTVLTSCSLDDLRDNMDRVTSRMLGRRDEGSMEPMIDLTLRRSGQEQELVAELHKMSLCASVEFLMAVAEFFVKAFPETQSRPQSSAQGARLPLRQTTGAPKEKARSLHPYFCLRLRAVVVDPEVVFVASLMKADAPALVVSFQCDCSVQTTAEGGQSMSAWLKELRVLACPFIRGKDDTSVTTVLRPCSVVLETETHPNKPLSGSVTVEEVIVKISPVILNTVMTITSAMTSVKPQAQLNQESKPDVTDLWSVMDIYSSNLWFLGVDQATEVTESFKESDGSNEGERFRAEVKVVQVTLESGLGHRTVPLLLAESSFSGHAQNWSSLLHLTGDMTLEVNYFNEVHAVWEPLIERVDSGARRWSLALEMKNNPVQDRSPVHGDDFVILPEPRTAVTICSKDTMNITLSQSCLQVLNNLAKEFSEGTASTFDYTLKEKPPFTIKNHLGIPLIVQHSANLRPVGAVQQGKLHELSVDQSMDLDYSTFEPLSRGKLSALQRQESCLFNLSIVPSGFSEISNLSMDRPGRRLYNIRGPALQEAVSVLLQIDAAEGNKVITVRAPLQIRNHFSVPFTVLKYCPSSRDMQPLGQAEPEKEFHIPLEAYRSQLFLRPAGPMEQHYGPSLSCMSWKEQVHRSSEVRLEGLQCPSLDSGLLPLMVNTLAIPDELRHIANHGEMEWDPAYVIHLHPVATLRNLLPYTVRYLLESCADSFELPEGSTSDLLNARIAGEMMSLVMKRYQGRDWHGHLRIQPDLSEFLSVTLVCDSDPNMSIDVSVHVSRSSSRLLLSLFSPYWIINKTSRVLQYRAEDVSVKHPADYRDIILFSFKKKNLFSKSKLQLRISTSSWSEPFSLDTVGSYGCVRCPANNMDFLVSLHFIVTHCVLVKNVCLASNVPSRFYRCVVRQDTSPKWCVRDDWWWLGHWHYLMLMITHNTVIALCRDVLLFYP</sequence>
<proteinExistence type="inferred from homology"/>
<feature type="domain" description="Chorein N-terminal" evidence="5">
    <location>
        <begin position="1"/>
        <end position="198"/>
    </location>
</feature>
<accession>A0A3B3ZUM1</accession>
<dbReference type="InterPro" id="IPR026847">
    <property type="entry name" value="VPS13"/>
</dbReference>
<reference evidence="8" key="2">
    <citation type="submission" date="2025-09" db="UniProtKB">
        <authorList>
            <consortium name="Ensembl"/>
        </authorList>
    </citation>
    <scope>IDENTIFICATION</scope>
</reference>
<evidence type="ECO:0000256" key="4">
    <source>
        <dbReference type="SAM" id="MobiDB-lite"/>
    </source>
</evidence>
<name>A0A3B3ZUM1_9GOBI</name>
<feature type="domain" description="Vacuolar protein sorting-associated protein 13 VPS13 adaptor binding" evidence="7">
    <location>
        <begin position="2177"/>
        <end position="2543"/>
    </location>
</feature>
<evidence type="ECO:0000313" key="8">
    <source>
        <dbReference type="Ensembl" id="ENSPMGP00000008413.1"/>
    </source>
</evidence>
<feature type="domain" description="Chorein N-terminal" evidence="5">
    <location>
        <begin position="206"/>
        <end position="937"/>
    </location>
</feature>
<dbReference type="PANTHER" id="PTHR16166:SF125">
    <property type="entry name" value="INTERMEMBRANE LIPID TRANSFER PROTEIN VPS13C"/>
    <property type="match status" value="1"/>
</dbReference>
<evidence type="ECO:0000259" key="7">
    <source>
        <dbReference type="Pfam" id="PF25036"/>
    </source>
</evidence>
<evidence type="ECO:0000313" key="9">
    <source>
        <dbReference type="Proteomes" id="UP000261520"/>
    </source>
</evidence>
<dbReference type="GO" id="GO:0045053">
    <property type="term" value="P:protein retention in Golgi apparatus"/>
    <property type="evidence" value="ECO:0007669"/>
    <property type="project" value="TreeGrafter"/>
</dbReference>
<dbReference type="Pfam" id="PF12624">
    <property type="entry name" value="VPS13_N"/>
    <property type="match status" value="2"/>
</dbReference>
<reference evidence="8" key="1">
    <citation type="submission" date="2025-08" db="UniProtKB">
        <authorList>
            <consortium name="Ensembl"/>
        </authorList>
    </citation>
    <scope>IDENTIFICATION</scope>
</reference>
<dbReference type="Pfam" id="PF25036">
    <property type="entry name" value="VPS13_VAB"/>
    <property type="match status" value="1"/>
</dbReference>
<keyword evidence="3" id="KW-0445">Lipid transport</keyword>
<organism evidence="8 9">
    <name type="scientific">Periophthalmus magnuspinnatus</name>
    <dbReference type="NCBI Taxonomy" id="409849"/>
    <lineage>
        <taxon>Eukaryota</taxon>
        <taxon>Metazoa</taxon>
        <taxon>Chordata</taxon>
        <taxon>Craniata</taxon>
        <taxon>Vertebrata</taxon>
        <taxon>Euteleostomi</taxon>
        <taxon>Actinopterygii</taxon>
        <taxon>Neopterygii</taxon>
        <taxon>Teleostei</taxon>
        <taxon>Neoteleostei</taxon>
        <taxon>Acanthomorphata</taxon>
        <taxon>Gobiaria</taxon>
        <taxon>Gobiiformes</taxon>
        <taxon>Gobioidei</taxon>
        <taxon>Gobiidae</taxon>
        <taxon>Oxudercinae</taxon>
        <taxon>Periophthalmus</taxon>
    </lineage>
</organism>
<dbReference type="Ensembl" id="ENSPMGT00000008952.1">
    <property type="protein sequence ID" value="ENSPMGP00000008413.1"/>
    <property type="gene ID" value="ENSPMGG00000006521.1"/>
</dbReference>
<feature type="domain" description="VPS13-like middle region" evidence="6">
    <location>
        <begin position="1314"/>
        <end position="2102"/>
    </location>
</feature>
<dbReference type="InterPro" id="IPR056747">
    <property type="entry name" value="VPS13-like_M"/>
</dbReference>
<dbReference type="GO" id="GO:0006623">
    <property type="term" value="P:protein targeting to vacuole"/>
    <property type="evidence" value="ECO:0007669"/>
    <property type="project" value="TreeGrafter"/>
</dbReference>
<protein>
    <submittedName>
        <fullName evidence="8">Uncharacterized protein</fullName>
    </submittedName>
</protein>
<keyword evidence="2" id="KW-0813">Transport</keyword>
<dbReference type="GO" id="GO:0007005">
    <property type="term" value="P:mitochondrion organization"/>
    <property type="evidence" value="ECO:0007669"/>
    <property type="project" value="TreeGrafter"/>
</dbReference>
<dbReference type="InterPro" id="IPR009543">
    <property type="entry name" value="VPS13_VAB"/>
</dbReference>
<evidence type="ECO:0000259" key="5">
    <source>
        <dbReference type="Pfam" id="PF12624"/>
    </source>
</evidence>
<keyword evidence="9" id="KW-1185">Reference proteome</keyword>
<dbReference type="PANTHER" id="PTHR16166">
    <property type="entry name" value="VACUOLAR PROTEIN SORTING-ASSOCIATED PROTEIN VPS13"/>
    <property type="match status" value="1"/>
</dbReference>
<feature type="region of interest" description="Disordered" evidence="4">
    <location>
        <begin position="1762"/>
        <end position="1781"/>
    </location>
</feature>
<dbReference type="Proteomes" id="UP000261520">
    <property type="component" value="Unplaced"/>
</dbReference>
<evidence type="ECO:0000259" key="6">
    <source>
        <dbReference type="Pfam" id="PF25033"/>
    </source>
</evidence>
<dbReference type="GO" id="GO:0006869">
    <property type="term" value="P:lipid transport"/>
    <property type="evidence" value="ECO:0007669"/>
    <property type="project" value="UniProtKB-KW"/>
</dbReference>
<evidence type="ECO:0000256" key="1">
    <source>
        <dbReference type="ARBA" id="ARBA00006545"/>
    </source>
</evidence>
<evidence type="ECO:0000256" key="2">
    <source>
        <dbReference type="ARBA" id="ARBA00022448"/>
    </source>
</evidence>